<accession>A0A0S8JX26</accession>
<comment type="caution">
    <text evidence="3">The sequence shown here is derived from an EMBL/GenBank/DDBJ whole genome shotgun (WGS) entry which is preliminary data.</text>
</comment>
<proteinExistence type="predicted"/>
<feature type="domain" description="Beta-lactamase-related" evidence="2">
    <location>
        <begin position="47"/>
        <end position="398"/>
    </location>
</feature>
<evidence type="ECO:0000256" key="1">
    <source>
        <dbReference type="SAM" id="MobiDB-lite"/>
    </source>
</evidence>
<dbReference type="SUPFAM" id="SSF56601">
    <property type="entry name" value="beta-lactamase/transpeptidase-like"/>
    <property type="match status" value="1"/>
</dbReference>
<dbReference type="PANTHER" id="PTHR46825:SF9">
    <property type="entry name" value="BETA-LACTAMASE-RELATED DOMAIN-CONTAINING PROTEIN"/>
    <property type="match status" value="1"/>
</dbReference>
<gene>
    <name evidence="3" type="ORF">AMJ74_03560</name>
</gene>
<dbReference type="Pfam" id="PF00144">
    <property type="entry name" value="Beta-lactamase"/>
    <property type="match status" value="1"/>
</dbReference>
<dbReference type="EMBL" id="LJVE01000054">
    <property type="protein sequence ID" value="KPL14359.1"/>
    <property type="molecule type" value="Genomic_DNA"/>
</dbReference>
<dbReference type="Gene3D" id="3.40.710.10">
    <property type="entry name" value="DD-peptidase/beta-lactamase superfamily"/>
    <property type="match status" value="1"/>
</dbReference>
<sequence>MNSNLPYRMTRRGMFLLRGFVIMQLSFGIACAKEQWHPMIQNDEALSNLLTEMVEQHNQPAMAAALVYGDSIVAKATVGNIVYGEGVSVNEDSRFHIGSTTKSMTAVLIAMLVKEGKLRYDMTLEQALPGMPMRDEYREARISDLLDNKAGIIAFQLAAREDPVIVKKLREEIPAAYPNPTDQRREVTKLALSLEPIAEPGTKVIYSNVGWPIIGYIAELATGQSYEDLLQERIFKTLGMNNARIGGWPASNSEPDQPRGHYMPQDDSGKPIPQSLDDEYVLSAWMNPSGGVHLTILDYALYAREHLLGLQGKGKLLSQKDYETLHTIHVTVNLRDMYPHMREDREASFGYGWGIVKKDKGYLSAVAGSGGTFFSQMYVYPALNFAFVGFTNCGDGAQVLRETYQKVTGLE</sequence>
<evidence type="ECO:0000313" key="4">
    <source>
        <dbReference type="Proteomes" id="UP000050975"/>
    </source>
</evidence>
<dbReference type="InterPro" id="IPR001466">
    <property type="entry name" value="Beta-lactam-related"/>
</dbReference>
<dbReference type="AlphaFoldDB" id="A0A0S8JX26"/>
<evidence type="ECO:0000313" key="3">
    <source>
        <dbReference type="EMBL" id="KPL14359.1"/>
    </source>
</evidence>
<reference evidence="3 4" key="1">
    <citation type="journal article" date="2015" name="Microbiome">
        <title>Genomic resolution of linkages in carbon, nitrogen, and sulfur cycling among widespread estuary sediment bacteria.</title>
        <authorList>
            <person name="Baker B.J."/>
            <person name="Lazar C.S."/>
            <person name="Teske A.P."/>
            <person name="Dick G.J."/>
        </authorList>
    </citation>
    <scope>NUCLEOTIDE SEQUENCE [LARGE SCALE GENOMIC DNA]</scope>
    <source>
        <strain evidence="3">SM1_77</strain>
    </source>
</reference>
<protein>
    <recommendedName>
        <fullName evidence="2">Beta-lactamase-related domain-containing protein</fullName>
    </recommendedName>
</protein>
<dbReference type="Proteomes" id="UP000050975">
    <property type="component" value="Unassembled WGS sequence"/>
</dbReference>
<dbReference type="PANTHER" id="PTHR46825">
    <property type="entry name" value="D-ALANYL-D-ALANINE-CARBOXYPEPTIDASE/ENDOPEPTIDASE AMPH"/>
    <property type="match status" value="1"/>
</dbReference>
<evidence type="ECO:0000259" key="2">
    <source>
        <dbReference type="Pfam" id="PF00144"/>
    </source>
</evidence>
<name>A0A0S8JX26_UNCW3</name>
<organism evidence="3 4">
    <name type="scientific">candidate division WOR_3 bacterium SM1_77</name>
    <dbReference type="NCBI Taxonomy" id="1703778"/>
    <lineage>
        <taxon>Bacteria</taxon>
        <taxon>Bacteria division WOR-3</taxon>
    </lineage>
</organism>
<dbReference type="InterPro" id="IPR050491">
    <property type="entry name" value="AmpC-like"/>
</dbReference>
<dbReference type="InterPro" id="IPR012338">
    <property type="entry name" value="Beta-lactam/transpept-like"/>
</dbReference>
<feature type="region of interest" description="Disordered" evidence="1">
    <location>
        <begin position="246"/>
        <end position="270"/>
    </location>
</feature>